<dbReference type="Proteomes" id="UP001595548">
    <property type="component" value="Unassembled WGS sequence"/>
</dbReference>
<evidence type="ECO:0000313" key="2">
    <source>
        <dbReference type="EMBL" id="MFC3153611.1"/>
    </source>
</evidence>
<protein>
    <submittedName>
        <fullName evidence="2">Type II secretion system protein J</fullName>
    </submittedName>
</protein>
<gene>
    <name evidence="2" type="ORF">ACFOEB_00210</name>
</gene>
<dbReference type="InterPro" id="IPR045584">
    <property type="entry name" value="Pilin-like"/>
</dbReference>
<keyword evidence="1" id="KW-1133">Transmembrane helix</keyword>
<evidence type="ECO:0000256" key="1">
    <source>
        <dbReference type="SAM" id="Phobius"/>
    </source>
</evidence>
<sequence length="265" mass="28738">MRHSPVAKGFTLIELITVIVIVGILAVIGTQFIVSSAESYDTTQKRARIVNTGRQALERMSRELRGALPYSIRTRNGGSCLEFVPIVHSGFYNDLLGAGSLSPLAVADLTDTINWQTGQPLTESGAESLVIAALSKDEIYGAAATARANVGTIEATAVSYSQHQWLRNSNAKRYFLVSKPSAFCISTDKLVYLKNIAWDAETLSLNEAHSIIASVDDVEKLDDVKIFDLGFETHTNRSLVTFSIPFSAGGESVIMTQQVAVRNVP</sequence>
<evidence type="ECO:0000313" key="3">
    <source>
        <dbReference type="Proteomes" id="UP001595548"/>
    </source>
</evidence>
<keyword evidence="1" id="KW-0472">Membrane</keyword>
<accession>A0ABV7HQ42</accession>
<keyword evidence="3" id="KW-1185">Reference proteome</keyword>
<keyword evidence="1" id="KW-0812">Transmembrane</keyword>
<organism evidence="2 3">
    <name type="scientific">Gilvimarinus japonicus</name>
    <dbReference type="NCBI Taxonomy" id="1796469"/>
    <lineage>
        <taxon>Bacteria</taxon>
        <taxon>Pseudomonadati</taxon>
        <taxon>Pseudomonadota</taxon>
        <taxon>Gammaproteobacteria</taxon>
        <taxon>Cellvibrionales</taxon>
        <taxon>Cellvibrionaceae</taxon>
        <taxon>Gilvimarinus</taxon>
    </lineage>
</organism>
<reference evidence="3" key="1">
    <citation type="journal article" date="2019" name="Int. J. Syst. Evol. Microbiol.">
        <title>The Global Catalogue of Microorganisms (GCM) 10K type strain sequencing project: providing services to taxonomists for standard genome sequencing and annotation.</title>
        <authorList>
            <consortium name="The Broad Institute Genomics Platform"/>
            <consortium name="The Broad Institute Genome Sequencing Center for Infectious Disease"/>
            <person name="Wu L."/>
            <person name="Ma J."/>
        </authorList>
    </citation>
    <scope>NUCLEOTIDE SEQUENCE [LARGE SCALE GENOMIC DNA]</scope>
    <source>
        <strain evidence="3">KCTC 52141</strain>
    </source>
</reference>
<name>A0ABV7HQ42_9GAMM</name>
<comment type="caution">
    <text evidence="2">The sequence shown here is derived from an EMBL/GenBank/DDBJ whole genome shotgun (WGS) entry which is preliminary data.</text>
</comment>
<dbReference type="NCBIfam" id="TIGR02532">
    <property type="entry name" value="IV_pilin_GFxxxE"/>
    <property type="match status" value="1"/>
</dbReference>
<dbReference type="PROSITE" id="PS00409">
    <property type="entry name" value="PROKAR_NTER_METHYL"/>
    <property type="match status" value="1"/>
</dbReference>
<dbReference type="Pfam" id="PF07963">
    <property type="entry name" value="N_methyl"/>
    <property type="match status" value="1"/>
</dbReference>
<dbReference type="RefSeq" id="WP_382413460.1">
    <property type="nucleotide sequence ID" value="NZ_AP031500.1"/>
</dbReference>
<proteinExistence type="predicted"/>
<dbReference type="SUPFAM" id="SSF54523">
    <property type="entry name" value="Pili subunits"/>
    <property type="match status" value="1"/>
</dbReference>
<dbReference type="InterPro" id="IPR012902">
    <property type="entry name" value="N_methyl_site"/>
</dbReference>
<dbReference type="Gene3D" id="3.30.700.10">
    <property type="entry name" value="Glycoprotein, Type 4 Pilin"/>
    <property type="match status" value="1"/>
</dbReference>
<feature type="transmembrane region" description="Helical" evidence="1">
    <location>
        <begin position="12"/>
        <end position="34"/>
    </location>
</feature>
<dbReference type="EMBL" id="JBHRTL010000001">
    <property type="protein sequence ID" value="MFC3153611.1"/>
    <property type="molecule type" value="Genomic_DNA"/>
</dbReference>